<gene>
    <name evidence="10" type="ORF">E2493_02700</name>
</gene>
<evidence type="ECO:0000256" key="2">
    <source>
        <dbReference type="ARBA" id="ARBA00010942"/>
    </source>
</evidence>
<evidence type="ECO:0000256" key="5">
    <source>
        <dbReference type="ARBA" id="ARBA00022692"/>
    </source>
</evidence>
<feature type="transmembrane region" description="Helical" evidence="9">
    <location>
        <begin position="338"/>
        <end position="358"/>
    </location>
</feature>
<dbReference type="OrthoDB" id="9758757at2"/>
<sequence length="1066" mass="114227">MIARVIRWSAANRFIVLLAAAFLSAAGLYAVSRTPLDALPDLSDVQVIIRTPYPGQAPEIVESQVTYPLATTMLSAPGVKAVRAFSLFGDSFVTIIFEDGTDLYWARSRTLEYLSQAAGLLPKGVSPALGPDATGVGWAYQYALVDRTGRNDLGQLRALQDWFLKYQLKEVPGVAEVASVGGMVRAFQVQVDPEKLQLYRVSVGEVMDALTAANSETGGSVIERAEAEYMIRVGGYLKTLDDFRNIPLKASEAGVPITIGDVARVQIVPDFRRGIAELNGEGEVAGGIIVVRAGADTRGVIDAVKAKLETLKPSLPPGVEVVPVYDRSGIIDRAIDNLTGKLVEEFIVVAIVCALFLLHLRSALVAILTLPLGVLIAFIVMRFQGINANILSLGGIALAIGAMVDAAVVMIENAHKKLEHASADGRPIEEMVRRRVLVEAAVEVGPALFFSLLIITLSFLPVFSLEAQEGRLFRPLALTKTYSMAAAAGLSVTLIPVLMVMFIKGRIRPEADNPVNRALIRGYRPGLAWVLRRPKLVLGLAVAALLVTVWPASRLGGEFMPPIAEGDLLYMPTALPGLSASKASELLQITNRMIRTVPEVQTVFGKAGRAETATDPAPIEMFETTIQLKPKAEWRAGMTMDKIIAELDQRVRVPGLANVFVQPIRNRIDMLATGIKSPVGIKVSGADLATLDRLGAQIAGVVKSVPGASSAISDRILGGRYVNIEIDRLAAARYGLSIKDVQSTAAAAIGGMPIDEKLEGLARFPINVRFPRERRDSVETIRALPIVTTTGAIVPLGMVARVEVASGPTMVKSENARPSVWVYVDVRDRDLVGFVHAARAKVAGQVQLPPGYSVSWAGQFEYAERAKQRLAWIVPATIGIIFLLLFLAFGRAREAMIVLLTLPFALVGGVWLVYLLGHAFSVATAVGFLALAGLAAEFGVIMLVYLDRAIEERVKDGRLAGAGDLDDALVDGAVLRVRPKAMTVAVILAGLVPLLVGGGTGSEVMQRLAAPMIGGMITAPLLSLFVLPAIYRLLGPERLARPARRQLRSEQDVEVEPAPPASVKPT</sequence>
<dbReference type="PANTHER" id="PTHR32063:SF19">
    <property type="entry name" value="CATION EFFLUX SYSTEM PROTEIN CUSA"/>
    <property type="match status" value="1"/>
</dbReference>
<proteinExistence type="inferred from homology"/>
<dbReference type="NCBIfam" id="TIGR00914">
    <property type="entry name" value="2A0601"/>
    <property type="match status" value="1"/>
</dbReference>
<dbReference type="InterPro" id="IPR001036">
    <property type="entry name" value="Acrflvin-R"/>
</dbReference>
<evidence type="ECO:0000256" key="8">
    <source>
        <dbReference type="SAM" id="MobiDB-lite"/>
    </source>
</evidence>
<feature type="transmembrane region" description="Helical" evidence="9">
    <location>
        <begin position="390"/>
        <end position="411"/>
    </location>
</feature>
<feature type="transmembrane region" description="Helical" evidence="9">
    <location>
        <begin position="981"/>
        <end position="1000"/>
    </location>
</feature>
<organism evidence="10 11">
    <name type="scientific">Sphingomonas parva</name>
    <dbReference type="NCBI Taxonomy" id="2555898"/>
    <lineage>
        <taxon>Bacteria</taxon>
        <taxon>Pseudomonadati</taxon>
        <taxon>Pseudomonadota</taxon>
        <taxon>Alphaproteobacteria</taxon>
        <taxon>Sphingomonadales</taxon>
        <taxon>Sphingomonadaceae</taxon>
        <taxon>Sphingomonas</taxon>
    </lineage>
</organism>
<dbReference type="SUPFAM" id="SSF82714">
    <property type="entry name" value="Multidrug efflux transporter AcrB TolC docking domain, DN and DC subdomains"/>
    <property type="match status" value="2"/>
</dbReference>
<keyword evidence="4" id="KW-1003">Cell membrane</keyword>
<keyword evidence="6 9" id="KW-1133">Transmembrane helix</keyword>
<feature type="transmembrane region" description="Helical" evidence="9">
    <location>
        <begin position="436"/>
        <end position="462"/>
    </location>
</feature>
<evidence type="ECO:0000256" key="6">
    <source>
        <dbReference type="ARBA" id="ARBA00022989"/>
    </source>
</evidence>
<dbReference type="Gene3D" id="3.30.70.1430">
    <property type="entry name" value="Multidrug efflux transporter AcrB pore domain"/>
    <property type="match status" value="2"/>
</dbReference>
<dbReference type="PRINTS" id="PR00702">
    <property type="entry name" value="ACRIFLAVINRP"/>
</dbReference>
<evidence type="ECO:0000256" key="4">
    <source>
        <dbReference type="ARBA" id="ARBA00022475"/>
    </source>
</evidence>
<dbReference type="Gene3D" id="1.20.1640.10">
    <property type="entry name" value="Multidrug efflux transporter AcrB transmembrane domain"/>
    <property type="match status" value="2"/>
</dbReference>
<comment type="subcellular location">
    <subcellularLocation>
        <location evidence="1">Cell membrane</location>
        <topology evidence="1">Multi-pass membrane protein</topology>
    </subcellularLocation>
</comment>
<keyword evidence="7 9" id="KW-0472">Membrane</keyword>
<dbReference type="SUPFAM" id="SSF82693">
    <property type="entry name" value="Multidrug efflux transporter AcrB pore domain, PN1, PN2, PC1 and PC2 subdomains"/>
    <property type="match status" value="2"/>
</dbReference>
<dbReference type="Gene3D" id="3.30.70.1440">
    <property type="entry name" value="Multidrug efflux transporter AcrB pore domain"/>
    <property type="match status" value="1"/>
</dbReference>
<dbReference type="InterPro" id="IPR004763">
    <property type="entry name" value="CusA-like"/>
</dbReference>
<feature type="transmembrane region" description="Helical" evidence="9">
    <location>
        <begin position="896"/>
        <end position="916"/>
    </location>
</feature>
<name>A0A4Y8ZYQ0_9SPHN</name>
<dbReference type="GO" id="GO:0008324">
    <property type="term" value="F:monoatomic cation transmembrane transporter activity"/>
    <property type="evidence" value="ECO:0007669"/>
    <property type="project" value="InterPro"/>
</dbReference>
<dbReference type="AlphaFoldDB" id="A0A4Y8ZYQ0"/>
<dbReference type="GO" id="GO:0005886">
    <property type="term" value="C:plasma membrane"/>
    <property type="evidence" value="ECO:0007669"/>
    <property type="project" value="UniProtKB-SubCell"/>
</dbReference>
<dbReference type="GO" id="GO:0042910">
    <property type="term" value="F:xenobiotic transmembrane transporter activity"/>
    <property type="evidence" value="ECO:0007669"/>
    <property type="project" value="TreeGrafter"/>
</dbReference>
<dbReference type="Proteomes" id="UP000298213">
    <property type="component" value="Unassembled WGS sequence"/>
</dbReference>
<feature type="transmembrane region" description="Helical" evidence="9">
    <location>
        <begin position="482"/>
        <end position="503"/>
    </location>
</feature>
<dbReference type="InterPro" id="IPR027463">
    <property type="entry name" value="AcrB_DN_DC_subdom"/>
</dbReference>
<evidence type="ECO:0000256" key="7">
    <source>
        <dbReference type="ARBA" id="ARBA00023136"/>
    </source>
</evidence>
<dbReference type="EMBL" id="SPDV01000003">
    <property type="protein sequence ID" value="TFI59766.1"/>
    <property type="molecule type" value="Genomic_DNA"/>
</dbReference>
<protein>
    <submittedName>
        <fullName evidence="10">Efflux RND transporter permease subunit</fullName>
    </submittedName>
</protein>
<comment type="caution">
    <text evidence="10">The sequence shown here is derived from an EMBL/GenBank/DDBJ whole genome shotgun (WGS) entry which is preliminary data.</text>
</comment>
<accession>A0A4Y8ZYQ0</accession>
<dbReference type="Pfam" id="PF00873">
    <property type="entry name" value="ACR_tran"/>
    <property type="match status" value="1"/>
</dbReference>
<feature type="transmembrane region" description="Helical" evidence="9">
    <location>
        <begin position="922"/>
        <end position="946"/>
    </location>
</feature>
<feature type="compositionally biased region" description="Pro residues" evidence="8">
    <location>
        <begin position="1057"/>
        <end position="1066"/>
    </location>
</feature>
<evidence type="ECO:0000256" key="1">
    <source>
        <dbReference type="ARBA" id="ARBA00004651"/>
    </source>
</evidence>
<feature type="transmembrane region" description="Helical" evidence="9">
    <location>
        <begin position="365"/>
        <end position="384"/>
    </location>
</feature>
<evidence type="ECO:0000256" key="9">
    <source>
        <dbReference type="SAM" id="Phobius"/>
    </source>
</evidence>
<evidence type="ECO:0000313" key="11">
    <source>
        <dbReference type="Proteomes" id="UP000298213"/>
    </source>
</evidence>
<dbReference type="PANTHER" id="PTHR32063">
    <property type="match status" value="1"/>
</dbReference>
<keyword evidence="11" id="KW-1185">Reference proteome</keyword>
<comment type="similarity">
    <text evidence="2">Belongs to the resistance-nodulation-cell division (RND) (TC 2.A.6) family.</text>
</comment>
<feature type="region of interest" description="Disordered" evidence="8">
    <location>
        <begin position="1045"/>
        <end position="1066"/>
    </location>
</feature>
<feature type="transmembrane region" description="Helical" evidence="9">
    <location>
        <begin position="536"/>
        <end position="553"/>
    </location>
</feature>
<dbReference type="Gene3D" id="3.30.70.1320">
    <property type="entry name" value="Multidrug efflux transporter AcrB pore domain like"/>
    <property type="match status" value="1"/>
</dbReference>
<dbReference type="RefSeq" id="WP_135083466.1">
    <property type="nucleotide sequence ID" value="NZ_SPDV01000003.1"/>
</dbReference>
<feature type="transmembrane region" description="Helical" evidence="9">
    <location>
        <begin position="870"/>
        <end position="889"/>
    </location>
</feature>
<dbReference type="Gene3D" id="3.30.2090.10">
    <property type="entry name" value="Multidrug efflux transporter AcrB TolC docking domain, DN and DC subdomains"/>
    <property type="match status" value="2"/>
</dbReference>
<keyword evidence="3" id="KW-0813">Transport</keyword>
<feature type="transmembrane region" description="Helical" evidence="9">
    <location>
        <begin position="1012"/>
        <end position="1034"/>
    </location>
</feature>
<evidence type="ECO:0000256" key="3">
    <source>
        <dbReference type="ARBA" id="ARBA00022448"/>
    </source>
</evidence>
<dbReference type="SUPFAM" id="SSF82866">
    <property type="entry name" value="Multidrug efflux transporter AcrB transmembrane domain"/>
    <property type="match status" value="2"/>
</dbReference>
<keyword evidence="5 9" id="KW-0812">Transmembrane</keyword>
<evidence type="ECO:0000313" key="10">
    <source>
        <dbReference type="EMBL" id="TFI59766.1"/>
    </source>
</evidence>
<reference evidence="10 11" key="1">
    <citation type="submission" date="2019-03" db="EMBL/GenBank/DDBJ databases">
        <title>Genome sequence of Sphingomonas sp. 17J27-24.</title>
        <authorList>
            <person name="Kim M."/>
            <person name="Maeng S."/>
            <person name="Sathiyaraj S."/>
        </authorList>
    </citation>
    <scope>NUCLEOTIDE SEQUENCE [LARGE SCALE GENOMIC DNA]</scope>
    <source>
        <strain evidence="10 11">17J27-24</strain>
    </source>
</reference>